<comment type="caution">
    <text evidence="1">The sequence shown here is derived from an EMBL/GenBank/DDBJ whole genome shotgun (WGS) entry which is preliminary data.</text>
</comment>
<evidence type="ECO:0000313" key="2">
    <source>
        <dbReference type="Proteomes" id="UP001060085"/>
    </source>
</evidence>
<dbReference type="Proteomes" id="UP001060085">
    <property type="component" value="Linkage Group LG03"/>
</dbReference>
<protein>
    <submittedName>
        <fullName evidence="1">Uncharacterized protein</fullName>
    </submittedName>
</protein>
<accession>A0ACC0BIH2</accession>
<evidence type="ECO:0000313" key="1">
    <source>
        <dbReference type="EMBL" id="KAI5672403.1"/>
    </source>
</evidence>
<keyword evidence="2" id="KW-1185">Reference proteome</keyword>
<reference evidence="2" key="1">
    <citation type="journal article" date="2023" name="Nat. Plants">
        <title>Single-cell RNA sequencing provides a high-resolution roadmap for understanding the multicellular compartmentation of specialized metabolism.</title>
        <authorList>
            <person name="Sun S."/>
            <person name="Shen X."/>
            <person name="Li Y."/>
            <person name="Li Y."/>
            <person name="Wang S."/>
            <person name="Li R."/>
            <person name="Zhang H."/>
            <person name="Shen G."/>
            <person name="Guo B."/>
            <person name="Wei J."/>
            <person name="Xu J."/>
            <person name="St-Pierre B."/>
            <person name="Chen S."/>
            <person name="Sun C."/>
        </authorList>
    </citation>
    <scope>NUCLEOTIDE SEQUENCE [LARGE SCALE GENOMIC DNA]</scope>
</reference>
<proteinExistence type="predicted"/>
<name>A0ACC0BIH2_CATRO</name>
<sequence>MIINMENALKNKLEGFENQRKVSKLFIICSISKDHSREQVEREKWLRMEKSEPITDDSPVPTITGRLLLEISWKSTPYRVRFFIEEGDLEKVLNQNLHAIEDSHQRGSRATSN</sequence>
<organism evidence="1 2">
    <name type="scientific">Catharanthus roseus</name>
    <name type="common">Madagascar periwinkle</name>
    <name type="synonym">Vinca rosea</name>
    <dbReference type="NCBI Taxonomy" id="4058"/>
    <lineage>
        <taxon>Eukaryota</taxon>
        <taxon>Viridiplantae</taxon>
        <taxon>Streptophyta</taxon>
        <taxon>Embryophyta</taxon>
        <taxon>Tracheophyta</taxon>
        <taxon>Spermatophyta</taxon>
        <taxon>Magnoliopsida</taxon>
        <taxon>eudicotyledons</taxon>
        <taxon>Gunneridae</taxon>
        <taxon>Pentapetalae</taxon>
        <taxon>asterids</taxon>
        <taxon>lamiids</taxon>
        <taxon>Gentianales</taxon>
        <taxon>Apocynaceae</taxon>
        <taxon>Rauvolfioideae</taxon>
        <taxon>Vinceae</taxon>
        <taxon>Catharanthinae</taxon>
        <taxon>Catharanthus</taxon>
    </lineage>
</organism>
<gene>
    <name evidence="1" type="ORF">M9H77_12767</name>
</gene>
<dbReference type="EMBL" id="CM044703">
    <property type="protein sequence ID" value="KAI5672403.1"/>
    <property type="molecule type" value="Genomic_DNA"/>
</dbReference>